<sequence>MFSSEKVVLFLIAINEGFSVMSGATGSGL</sequence>
<reference evidence="1 2" key="1">
    <citation type="submission" date="2014-09" db="EMBL/GenBank/DDBJ databases">
        <authorList>
            <person name="Loux Valentin"/>
            <person name="Dugat Thibaut"/>
        </authorList>
    </citation>
    <scope>NUCLEOTIDE SEQUENCE [LARGE SCALE GENOMIC DNA]</scope>
    <source>
        <strain evidence="1 2">BOV-10_179</strain>
    </source>
</reference>
<accession>A0A098GJG8</accession>
<proteinExistence type="predicted"/>
<dbReference type="EMBL" id="CCXQ01000092">
    <property type="protein sequence ID" value="CEH11144.1"/>
    <property type="molecule type" value="Genomic_DNA"/>
</dbReference>
<name>A0A098GJG8_ANAPH</name>
<dbReference type="AlphaFoldDB" id="A0A098GJG8"/>
<gene>
    <name evidence="1" type="ORF">ANAPHAGO_00566</name>
</gene>
<evidence type="ECO:0000313" key="1">
    <source>
        <dbReference type="EMBL" id="CEH11144.1"/>
    </source>
</evidence>
<evidence type="ECO:0000313" key="2">
    <source>
        <dbReference type="Proteomes" id="UP000055047"/>
    </source>
</evidence>
<dbReference type="Proteomes" id="UP000055047">
    <property type="component" value="Unassembled WGS sequence"/>
</dbReference>
<protein>
    <submittedName>
        <fullName evidence="1">Uncharacterized protein</fullName>
    </submittedName>
</protein>
<organism evidence="1 2">
    <name type="scientific">Anaplasma phagocytophilum</name>
    <name type="common">Ehrlichia phagocytophila</name>
    <dbReference type="NCBI Taxonomy" id="948"/>
    <lineage>
        <taxon>Bacteria</taxon>
        <taxon>Pseudomonadati</taxon>
        <taxon>Pseudomonadota</taxon>
        <taxon>Alphaproteobacteria</taxon>
        <taxon>Rickettsiales</taxon>
        <taxon>Anaplasmataceae</taxon>
        <taxon>Anaplasma</taxon>
        <taxon>phagocytophilum group</taxon>
    </lineage>
</organism>